<keyword evidence="1" id="KW-0812">Transmembrane</keyword>
<dbReference type="Pfam" id="PF00990">
    <property type="entry name" value="GGDEF"/>
    <property type="match status" value="1"/>
</dbReference>
<dbReference type="InterPro" id="IPR000700">
    <property type="entry name" value="PAS-assoc_C"/>
</dbReference>
<dbReference type="Gene3D" id="3.20.20.450">
    <property type="entry name" value="EAL domain"/>
    <property type="match status" value="1"/>
</dbReference>
<dbReference type="SUPFAM" id="SSF55073">
    <property type="entry name" value="Nucleotide cyclase"/>
    <property type="match status" value="1"/>
</dbReference>
<keyword evidence="1" id="KW-1133">Transmembrane helix</keyword>
<evidence type="ECO:0000259" key="4">
    <source>
        <dbReference type="PROSITE" id="PS50887"/>
    </source>
</evidence>
<dbReference type="PROSITE" id="PS50887">
    <property type="entry name" value="GGDEF"/>
    <property type="match status" value="1"/>
</dbReference>
<comment type="caution">
    <text evidence="5">The sequence shown here is derived from an EMBL/GenBank/DDBJ whole genome shotgun (WGS) entry which is preliminary data.</text>
</comment>
<dbReference type="CDD" id="cd01948">
    <property type="entry name" value="EAL"/>
    <property type="match status" value="1"/>
</dbReference>
<dbReference type="InterPro" id="IPR052155">
    <property type="entry name" value="Biofilm_reg_signaling"/>
</dbReference>
<feature type="transmembrane region" description="Helical" evidence="1">
    <location>
        <begin position="34"/>
        <end position="57"/>
    </location>
</feature>
<dbReference type="InterPro" id="IPR035919">
    <property type="entry name" value="EAL_sf"/>
</dbReference>
<dbReference type="RefSeq" id="WP_209378506.1">
    <property type="nucleotide sequence ID" value="NZ_JAGIZB010000004.1"/>
</dbReference>
<feature type="domain" description="PAC" evidence="2">
    <location>
        <begin position="156"/>
        <end position="208"/>
    </location>
</feature>
<dbReference type="PROSITE" id="PS50883">
    <property type="entry name" value="EAL"/>
    <property type="match status" value="1"/>
</dbReference>
<dbReference type="PANTHER" id="PTHR44757">
    <property type="entry name" value="DIGUANYLATE CYCLASE DGCP"/>
    <property type="match status" value="1"/>
</dbReference>
<dbReference type="SMART" id="SM00052">
    <property type="entry name" value="EAL"/>
    <property type="match status" value="1"/>
</dbReference>
<feature type="domain" description="EAL" evidence="3">
    <location>
        <begin position="393"/>
        <end position="639"/>
    </location>
</feature>
<dbReference type="CDD" id="cd00130">
    <property type="entry name" value="PAS"/>
    <property type="match status" value="1"/>
</dbReference>
<reference evidence="5 6" key="1">
    <citation type="submission" date="2021-03" db="EMBL/GenBank/DDBJ databases">
        <authorList>
            <person name="So Y."/>
        </authorList>
    </citation>
    <scope>NUCLEOTIDE SEQUENCE [LARGE SCALE GENOMIC DNA]</scope>
    <source>
        <strain evidence="5 6">SSH11</strain>
    </source>
</reference>
<evidence type="ECO:0000313" key="6">
    <source>
        <dbReference type="Proteomes" id="UP000681594"/>
    </source>
</evidence>
<dbReference type="PANTHER" id="PTHR44757:SF2">
    <property type="entry name" value="BIOFILM ARCHITECTURE MAINTENANCE PROTEIN MBAA"/>
    <property type="match status" value="1"/>
</dbReference>
<protein>
    <submittedName>
        <fullName evidence="5">EAL domain-containing protein</fullName>
    </submittedName>
</protein>
<dbReference type="SMART" id="SM00086">
    <property type="entry name" value="PAC"/>
    <property type="match status" value="1"/>
</dbReference>
<sequence length="649" mass="70603">MVFRHPPVSLLISLQFGLLTAGLIATLPERQGHFLVLTASWDTGLILAHGLLLFLLIRRLVGHRREQVARLKALNVELLLALRRARDLAECCSDMVWETDLEGRFTFISDHNGIHRGDECARIGGMIADYPARDPITPPEIWARRLAGQAAGEPFRDFQFSLRQSDGSIRHFQSNGVPVRSEAGVLIGFRGTTRDRTREVEVLHELAHQAMHDTLTGLPNRRSIARELEEITEAGNQPAAVLLLDLDGFKTVNDIHGHAAGDALLRLVAERLRGAVRPDDVAGRLGGDEFAVLLRDVDAARVLEIGQRIVGQLSEPYVLPCGTELRVGVSVGGCLTGEGDADTLLRLADQSLYEAKRRGGNSVRLHGQEAPVQTERRDRAWPEGAAMRQLRSAATVPAALQLALEREELSLDFQPMRRVADGRVEGLEALLRWRSAELGPVSPEVFVPVAEETGLIVPIGLWAIEKACEAAVGGSWRIAVNLSPVQFSQPGLISGIGAILHRTGLQPSRLVLELTERTLTARPGSVREKLRSLRAMGVLLALDDFGTGYSKLASLHDFRFDMVKVDGSVLRIGAPQREPVLCALLDIARAFGAATVVEGVENEAEWRMLGKLGADFAQGRFLGAPRESVAAALAEPAMPGARLPPGVAR</sequence>
<dbReference type="SMART" id="SM00267">
    <property type="entry name" value="GGDEF"/>
    <property type="match status" value="1"/>
</dbReference>
<evidence type="ECO:0000259" key="3">
    <source>
        <dbReference type="PROSITE" id="PS50883"/>
    </source>
</evidence>
<dbReference type="SUPFAM" id="SSF141868">
    <property type="entry name" value="EAL domain-like"/>
    <property type="match status" value="1"/>
</dbReference>
<dbReference type="Gene3D" id="3.30.70.270">
    <property type="match status" value="1"/>
</dbReference>
<evidence type="ECO:0000259" key="2">
    <source>
        <dbReference type="PROSITE" id="PS50113"/>
    </source>
</evidence>
<dbReference type="InterPro" id="IPR000014">
    <property type="entry name" value="PAS"/>
</dbReference>
<dbReference type="InterPro" id="IPR001633">
    <property type="entry name" value="EAL_dom"/>
</dbReference>
<dbReference type="NCBIfam" id="TIGR00254">
    <property type="entry name" value="GGDEF"/>
    <property type="match status" value="1"/>
</dbReference>
<dbReference type="PROSITE" id="PS50113">
    <property type="entry name" value="PAC"/>
    <property type="match status" value="1"/>
</dbReference>
<dbReference type="InterPro" id="IPR035965">
    <property type="entry name" value="PAS-like_dom_sf"/>
</dbReference>
<name>A0ABS4ADG8_9PROT</name>
<dbReference type="Proteomes" id="UP000681594">
    <property type="component" value="Unassembled WGS sequence"/>
</dbReference>
<keyword evidence="6" id="KW-1185">Reference proteome</keyword>
<accession>A0ABS4ADG8</accession>
<dbReference type="InterPro" id="IPR000160">
    <property type="entry name" value="GGDEF_dom"/>
</dbReference>
<organism evidence="5 6">
    <name type="scientific">Pararoseomonas baculiformis</name>
    <dbReference type="NCBI Taxonomy" id="2820812"/>
    <lineage>
        <taxon>Bacteria</taxon>
        <taxon>Pseudomonadati</taxon>
        <taxon>Pseudomonadota</taxon>
        <taxon>Alphaproteobacteria</taxon>
        <taxon>Acetobacterales</taxon>
        <taxon>Acetobacteraceae</taxon>
        <taxon>Pararoseomonas</taxon>
    </lineage>
</organism>
<dbReference type="InterPro" id="IPR001610">
    <property type="entry name" value="PAC"/>
</dbReference>
<dbReference type="InterPro" id="IPR029787">
    <property type="entry name" value="Nucleotide_cyclase"/>
</dbReference>
<feature type="domain" description="GGDEF" evidence="4">
    <location>
        <begin position="237"/>
        <end position="368"/>
    </location>
</feature>
<proteinExistence type="predicted"/>
<gene>
    <name evidence="5" type="ORF">J8J14_05755</name>
</gene>
<dbReference type="Gene3D" id="3.30.450.20">
    <property type="entry name" value="PAS domain"/>
    <property type="match status" value="1"/>
</dbReference>
<evidence type="ECO:0000313" key="5">
    <source>
        <dbReference type="EMBL" id="MBP0444279.1"/>
    </source>
</evidence>
<dbReference type="EMBL" id="JAGIZB010000004">
    <property type="protein sequence ID" value="MBP0444279.1"/>
    <property type="molecule type" value="Genomic_DNA"/>
</dbReference>
<dbReference type="CDD" id="cd01949">
    <property type="entry name" value="GGDEF"/>
    <property type="match status" value="1"/>
</dbReference>
<dbReference type="InterPro" id="IPR043128">
    <property type="entry name" value="Rev_trsase/Diguanyl_cyclase"/>
</dbReference>
<dbReference type="Pfam" id="PF00563">
    <property type="entry name" value="EAL"/>
    <property type="match status" value="1"/>
</dbReference>
<keyword evidence="1" id="KW-0472">Membrane</keyword>
<dbReference type="SUPFAM" id="SSF55785">
    <property type="entry name" value="PYP-like sensor domain (PAS domain)"/>
    <property type="match status" value="1"/>
</dbReference>
<evidence type="ECO:0000256" key="1">
    <source>
        <dbReference type="SAM" id="Phobius"/>
    </source>
</evidence>